<organism evidence="2 3">
    <name type="scientific">Arabidopsis thaliana</name>
    <name type="common">Mouse-ear cress</name>
    <dbReference type="NCBI Taxonomy" id="3702"/>
    <lineage>
        <taxon>Eukaryota</taxon>
        <taxon>Viridiplantae</taxon>
        <taxon>Streptophyta</taxon>
        <taxon>Embryophyta</taxon>
        <taxon>Tracheophyta</taxon>
        <taxon>Spermatophyta</taxon>
        <taxon>Magnoliopsida</taxon>
        <taxon>eudicotyledons</taxon>
        <taxon>Gunneridae</taxon>
        <taxon>Pentapetalae</taxon>
        <taxon>rosids</taxon>
        <taxon>malvids</taxon>
        <taxon>Brassicales</taxon>
        <taxon>Brassicaceae</taxon>
        <taxon>Camelineae</taxon>
        <taxon>Arabidopsis</taxon>
    </lineage>
</organism>
<reference evidence="3" key="1">
    <citation type="journal article" date="2016" name="Proc. Natl. Acad. Sci. U.S.A.">
        <title>Chromosome-level assembly of Arabidopsis thaliana Ler reveals the extent of translocation and inversion polymorphisms.</title>
        <authorList>
            <person name="Zapata L."/>
            <person name="Ding J."/>
            <person name="Willing E.M."/>
            <person name="Hartwig B."/>
            <person name="Bezdan D."/>
            <person name="Jiao W.B."/>
            <person name="Patel V."/>
            <person name="Velikkakam James G."/>
            <person name="Koornneef M."/>
            <person name="Ossowski S."/>
            <person name="Schneeberger K."/>
        </authorList>
    </citation>
    <scope>NUCLEOTIDE SEQUENCE [LARGE SCALE GENOMIC DNA]</scope>
    <source>
        <strain evidence="3">cv. Landsberg erecta</strain>
    </source>
</reference>
<dbReference type="AlphaFoldDB" id="A0A178W2H0"/>
<proteinExistence type="predicted"/>
<evidence type="ECO:0000256" key="1">
    <source>
        <dbReference type="SAM" id="MobiDB-lite"/>
    </source>
</evidence>
<evidence type="ECO:0000313" key="3">
    <source>
        <dbReference type="Proteomes" id="UP000078284"/>
    </source>
</evidence>
<comment type="caution">
    <text evidence="2">The sequence shown here is derived from an EMBL/GenBank/DDBJ whole genome shotgun (WGS) entry which is preliminary data.</text>
</comment>
<dbReference type="EMBL" id="LUHQ01000001">
    <property type="protein sequence ID" value="OAP12468.1"/>
    <property type="molecule type" value="Genomic_DNA"/>
</dbReference>
<dbReference type="ExpressionAtlas" id="A0A178W2H0">
    <property type="expression patterns" value="baseline and differential"/>
</dbReference>
<evidence type="ECO:0000313" key="2">
    <source>
        <dbReference type="EMBL" id="OAP12468.1"/>
    </source>
</evidence>
<feature type="region of interest" description="Disordered" evidence="1">
    <location>
        <begin position="20"/>
        <end position="43"/>
    </location>
</feature>
<name>A0A178W2H0_ARATH</name>
<protein>
    <submittedName>
        <fullName evidence="2">Uncharacterized protein</fullName>
    </submittedName>
</protein>
<gene>
    <name evidence="2" type="ordered locus">AXX17_At1g41520</name>
</gene>
<accession>A0A178W2H0</accession>
<feature type="compositionally biased region" description="Basic and acidic residues" evidence="1">
    <location>
        <begin position="31"/>
        <end position="43"/>
    </location>
</feature>
<sequence length="624" mass="73123">MDTLQETITVEKNPIQQKIAEDSSDDVVEISGKRNESKKEVDSKEVEPSIRFNNELSAVCKDLHSSSGVDALLIHQEQLQVLCVEEVYMWSPKSACVTDQQIAYQVFDQMSTQKERLKSKKKRRCLKAWMFKYKPEKRRIRKLHNFGWLHTWSKRLSWRKNKSEKLHFFSDMKLLGKIKEYDSLRREITAIKKIQIWGQQMNACPIRAGPMFHWKLFFGSKLVKSCYCVPLEVSLQERATCELIWSLVQGDVPRVQHKMFQTYDHSRGDLPHELQTVAGIGFPPVKFLAEATPFHHWIPTWINRPDSPLNFDIDGSWSGFVIVRLNVSSLQKGREVQWQEEKSIVVGVTSMRRNCYKSLNFKYKHTTMGIDLKQLTFFLKLWVLEQKELQLTFAGYECLLACVSVTFRCTIFCGGSDIEWSFMMVFAFSALLERKRRRFLTTWLLKFDKKPCVQGEVIAYEGKIVGFYTTIGARDIYFSMWHCWRKKKLHVINLQQLATVLHSYEKPKLEDFSQSYLLVAATLWSTKMQRGIASYHVWHRWKARYLQIFEYKFDAGSNPNCELATLLQNRGLLLSHVHELQRRGHHILHKNCQKLAVRQCGILEMLETTYNGTMSAWDELVEEP</sequence>
<dbReference type="Proteomes" id="UP000078284">
    <property type="component" value="Chromosome 1"/>
</dbReference>